<keyword evidence="1" id="KW-0472">Membrane</keyword>
<dbReference type="OrthoDB" id="1685070at2759"/>
<dbReference type="HOGENOM" id="CLU_063778_1_0_1"/>
<dbReference type="eggNOG" id="ENOG502RYM2">
    <property type="taxonomic scope" value="Eukaryota"/>
</dbReference>
<dbReference type="InterPro" id="IPR008480">
    <property type="entry name" value="DUF761_pln"/>
</dbReference>
<dbReference type="PANTHER" id="PTHR33098">
    <property type="entry name" value="COTTON FIBER (DUF761)"/>
    <property type="match status" value="1"/>
</dbReference>
<dbReference type="OMA" id="LYRQNTQ"/>
<dbReference type="InterPro" id="IPR025520">
    <property type="entry name" value="DUF4408"/>
</dbReference>
<dbReference type="EnsemblPlants" id="PGSC0003DMT400055121">
    <property type="protein sequence ID" value="PGSC0003DMT400055121"/>
    <property type="gene ID" value="PGSC0003DMG400021389"/>
</dbReference>
<keyword evidence="4" id="KW-1185">Reference proteome</keyword>
<dbReference type="GeneID" id="102602872"/>
<evidence type="ECO:0000313" key="3">
    <source>
        <dbReference type="EnsemblPlants" id="PGSC0003DMT400055121"/>
    </source>
</evidence>
<keyword evidence="1" id="KW-0812">Transmembrane</keyword>
<evidence type="ECO:0000256" key="1">
    <source>
        <dbReference type="SAM" id="Phobius"/>
    </source>
</evidence>
<dbReference type="AlphaFoldDB" id="M1BXD8"/>
<keyword evidence="1" id="KW-1133">Transmembrane helix</keyword>
<evidence type="ECO:0000259" key="2">
    <source>
        <dbReference type="Pfam" id="PF14364"/>
    </source>
</evidence>
<dbReference type="Gramene" id="PGSC0003DMT400055121">
    <property type="protein sequence ID" value="PGSC0003DMT400055121"/>
    <property type="gene ID" value="PGSC0003DMG400021389"/>
</dbReference>
<proteinExistence type="predicted"/>
<feature type="transmembrane region" description="Helical" evidence="1">
    <location>
        <begin position="6"/>
        <end position="27"/>
    </location>
</feature>
<evidence type="ECO:0000313" key="4">
    <source>
        <dbReference type="Proteomes" id="UP000011115"/>
    </source>
</evidence>
<gene>
    <name evidence="3" type="primary">LOC102602872</name>
</gene>
<dbReference type="KEGG" id="sot:102602872"/>
<dbReference type="PaxDb" id="4113-PGSC0003DMT400055121"/>
<dbReference type="Pfam" id="PF14364">
    <property type="entry name" value="DUF4408"/>
    <property type="match status" value="1"/>
</dbReference>
<reference evidence="4" key="1">
    <citation type="journal article" date="2011" name="Nature">
        <title>Genome sequence and analysis of the tuber crop potato.</title>
        <authorList>
            <consortium name="The Potato Genome Sequencing Consortium"/>
        </authorList>
    </citation>
    <scope>NUCLEOTIDE SEQUENCE [LARGE SCALE GENOMIC DNA]</scope>
    <source>
        <strain evidence="4">cv. DM1-3 516 R44</strain>
    </source>
</reference>
<feature type="domain" description="DUF4408" evidence="2">
    <location>
        <begin position="3"/>
        <end position="29"/>
    </location>
</feature>
<reference evidence="3" key="2">
    <citation type="submission" date="2015-06" db="UniProtKB">
        <authorList>
            <consortium name="EnsemblPlants"/>
        </authorList>
    </citation>
    <scope>IDENTIFICATION</scope>
    <source>
        <strain evidence="3">DM1-3 516 R44</strain>
    </source>
</reference>
<name>M1BXD8_SOLTU</name>
<dbReference type="PANTHER" id="PTHR33098:SF57">
    <property type="entry name" value="DUF4408 DOMAIN PROTEIN"/>
    <property type="match status" value="1"/>
</dbReference>
<organism evidence="3 4">
    <name type="scientific">Solanum tuberosum</name>
    <name type="common">Potato</name>
    <dbReference type="NCBI Taxonomy" id="4113"/>
    <lineage>
        <taxon>Eukaryota</taxon>
        <taxon>Viridiplantae</taxon>
        <taxon>Streptophyta</taxon>
        <taxon>Embryophyta</taxon>
        <taxon>Tracheophyta</taxon>
        <taxon>Spermatophyta</taxon>
        <taxon>Magnoliopsida</taxon>
        <taxon>eudicotyledons</taxon>
        <taxon>Gunneridae</taxon>
        <taxon>Pentapetalae</taxon>
        <taxon>asterids</taxon>
        <taxon>lamiids</taxon>
        <taxon>Solanales</taxon>
        <taxon>Solanaceae</taxon>
        <taxon>Solanoideae</taxon>
        <taxon>Solaneae</taxon>
        <taxon>Solanum</taxon>
    </lineage>
</organism>
<protein>
    <recommendedName>
        <fullName evidence="2">DUF4408 domain-containing protein</fullName>
    </recommendedName>
</protein>
<accession>M1BXD8</accession>
<dbReference type="Proteomes" id="UP000011115">
    <property type="component" value="Unassembled WGS sequence"/>
</dbReference>
<sequence length="201" mass="23056">MIECLASWLTPTVLFCLLNLMIGTIFITSNLKTDKKLITTTTPSLLHRVNSFNFSFPENPFFSHNSQLDPTPSLLQRTKSIKFSFSRPDPIPQYDDDQIEPQIEVSHVTRSKPATCTEVKVQTRTILVKSASEKKMPVVTEMDLRRPATTRERVTSSLGEDEAVDKKADDFINKFRQQLKLQRLHSILRYNQMLNRGEPSN</sequence>
<dbReference type="InParanoid" id="M1BXD8"/>
<dbReference type="RefSeq" id="XP_006338187.1">
    <property type="nucleotide sequence ID" value="XM_006338125.2"/>
</dbReference>
<dbReference type="Pfam" id="PF05553">
    <property type="entry name" value="DUF761"/>
    <property type="match status" value="1"/>
</dbReference>